<dbReference type="OrthoDB" id="10252231at2759"/>
<name>A0A0L0CZ21_PLAFA</name>
<feature type="domain" description="Ubiquitin-activating enzyme E1 C-terminal" evidence="1">
    <location>
        <begin position="1"/>
        <end position="121"/>
    </location>
</feature>
<dbReference type="InterPro" id="IPR018965">
    <property type="entry name" value="Ub-activating_enz_E1_C"/>
</dbReference>
<dbReference type="FunFam" id="3.10.290.60:FF:000004">
    <property type="entry name" value="Ubiquitin-activating enzyme E1"/>
    <property type="match status" value="1"/>
</dbReference>
<dbReference type="SMART" id="SM00985">
    <property type="entry name" value="UBA_e1_C"/>
    <property type="match status" value="1"/>
</dbReference>
<reference evidence="3" key="1">
    <citation type="submission" date="2015-07" db="EMBL/GenBank/DDBJ databases">
        <title>Annotation of Plasmodium falciparum RAJ116.</title>
        <authorList>
            <consortium name="The Broad Institute Genome Sequencing Platform"/>
            <person name="Volkman S.K."/>
            <person name="Neafsey D.E."/>
            <person name="Dash A.P."/>
            <person name="Chitnis C.E."/>
            <person name="Hartl D.L."/>
            <person name="Young S.K."/>
            <person name="Zeng Q."/>
            <person name="Koehrsen M."/>
            <person name="Alvarado L."/>
            <person name="Berlin A."/>
            <person name="Borenstein D."/>
            <person name="Chapman S.B."/>
            <person name="Chen Z."/>
            <person name="Engels R."/>
            <person name="Freedman E."/>
            <person name="Gellesch M."/>
            <person name="Goldberg J."/>
            <person name="Griggs A."/>
            <person name="Gujja S."/>
            <person name="Heilman E.R."/>
            <person name="Heiman D.I."/>
            <person name="Howarth C."/>
            <person name="Jen D."/>
            <person name="Larson L."/>
            <person name="Mehta T."/>
            <person name="Neiman D."/>
            <person name="Park D."/>
            <person name="Pearson M."/>
            <person name="Roberts A."/>
            <person name="Saif S."/>
            <person name="Shea T."/>
            <person name="Shenoy N."/>
            <person name="Sisk P."/>
            <person name="Stolte C."/>
            <person name="Sykes S."/>
            <person name="Walk T."/>
            <person name="White J."/>
            <person name="Yandava C."/>
            <person name="Haas B."/>
            <person name="Henn M.R."/>
            <person name="Nusbaum C."/>
            <person name="Birren B."/>
        </authorList>
    </citation>
    <scope>NUCLEOTIDE SEQUENCE [LARGE SCALE GENOMIC DNA]</scope>
    <source>
        <strain evidence="3">RAJ116</strain>
    </source>
</reference>
<dbReference type="Proteomes" id="UP000054566">
    <property type="component" value="Unassembled WGS sequence"/>
</dbReference>
<dbReference type="AlphaFoldDB" id="A0A0L0CZ21"/>
<reference evidence="3" key="2">
    <citation type="submission" date="2015-07" db="EMBL/GenBank/DDBJ databases">
        <title>The genome sequence of Plasmodium falciparum RAJ116.</title>
        <authorList>
            <consortium name="The Broad Institute Genome Sequencing Platform"/>
            <person name="Volkman S.K."/>
            <person name="Neafsey D.E."/>
            <person name="Dash A.P."/>
            <person name="Chitnis C.E."/>
            <person name="Hartl D.L."/>
            <person name="Young S.K."/>
            <person name="Kodira C.D."/>
            <person name="Zeng Q."/>
            <person name="Koehrsen M."/>
            <person name="Godfrey P."/>
            <person name="Alvarado L."/>
            <person name="Berlin A."/>
            <person name="Borenstein D."/>
            <person name="Chen Z."/>
            <person name="Engels R."/>
            <person name="Freedman E."/>
            <person name="Gellesch M."/>
            <person name="Goldberg J."/>
            <person name="Griggs A."/>
            <person name="Gujja S."/>
            <person name="Heiman D."/>
            <person name="Hepburn T."/>
            <person name="Howarth C."/>
            <person name="Jen D."/>
            <person name="Larson L."/>
            <person name="Lewis B."/>
            <person name="Mehta T."/>
            <person name="Park D."/>
            <person name="Pearson M."/>
            <person name="Roberts A."/>
            <person name="Saif S."/>
            <person name="Shea T."/>
            <person name="Shenoy N."/>
            <person name="Sisk P."/>
            <person name="Stolte C."/>
            <person name="Sykes S."/>
            <person name="Walk T."/>
            <person name="White J."/>
            <person name="Yandava C."/>
            <person name="Wirth D.F."/>
            <person name="Nusbaum C."/>
            <person name="Birren B."/>
        </authorList>
    </citation>
    <scope>NUCLEOTIDE SEQUENCE [LARGE SCALE GENOMIC DNA]</scope>
    <source>
        <strain evidence="3">RAJ116</strain>
    </source>
</reference>
<dbReference type="EMBL" id="GG664514">
    <property type="protein sequence ID" value="KNC37421.1"/>
    <property type="molecule type" value="Genomic_DNA"/>
</dbReference>
<dbReference type="Gene3D" id="3.10.290.60">
    <property type="entry name" value="Ubiquitin-activating enzyme E1, UFD domain"/>
    <property type="match status" value="1"/>
</dbReference>
<gene>
    <name evidence="2" type="ORF">PFLG_02587</name>
</gene>
<organism evidence="2 3">
    <name type="scientific">Plasmodium falciparum RAJ116</name>
    <dbReference type="NCBI Taxonomy" id="580058"/>
    <lineage>
        <taxon>Eukaryota</taxon>
        <taxon>Sar</taxon>
        <taxon>Alveolata</taxon>
        <taxon>Apicomplexa</taxon>
        <taxon>Aconoidasida</taxon>
        <taxon>Haemosporida</taxon>
        <taxon>Plasmodiidae</taxon>
        <taxon>Plasmodium</taxon>
        <taxon>Plasmodium (Laverania)</taxon>
    </lineage>
</organism>
<dbReference type="InterPro" id="IPR038252">
    <property type="entry name" value="UBA_E1_C_sf"/>
</dbReference>
<dbReference type="Pfam" id="PF09358">
    <property type="entry name" value="E1_UFD"/>
    <property type="match status" value="1"/>
</dbReference>
<proteinExistence type="predicted"/>
<evidence type="ECO:0000259" key="1">
    <source>
        <dbReference type="SMART" id="SM00985"/>
    </source>
</evidence>
<protein>
    <recommendedName>
        <fullName evidence="1">Ubiquitin-activating enzyme E1 C-terminal domain-containing protein</fullName>
    </recommendedName>
</protein>
<sequence length="126" mass="14510">MPPLRMMDKEYDELMKGPVKAIPNGFSSWDKIVISIKNGPIKDLIDHINEKYSIDVNLISVGNACLYNCYLPAHNKERLNKPIHELYKQISKQDLLEDKNYIIVEASCSDQDLVDVLIPSIQFIYK</sequence>
<accession>A0A0L0CZ21</accession>
<evidence type="ECO:0000313" key="3">
    <source>
        <dbReference type="Proteomes" id="UP000054566"/>
    </source>
</evidence>
<evidence type="ECO:0000313" key="2">
    <source>
        <dbReference type="EMBL" id="KNC37421.1"/>
    </source>
</evidence>